<dbReference type="InterPro" id="IPR021139">
    <property type="entry name" value="NYN"/>
</dbReference>
<evidence type="ECO:0000313" key="3">
    <source>
        <dbReference type="EMBL" id="GLQ10013.1"/>
    </source>
</evidence>
<accession>A0ABQ5UDE8</accession>
<name>A0ABQ5UDE8_9HYPH</name>
<feature type="region of interest" description="Disordered" evidence="1">
    <location>
        <begin position="174"/>
        <end position="193"/>
    </location>
</feature>
<organism evidence="3 4">
    <name type="scientific">Devosia yakushimensis</name>
    <dbReference type="NCBI Taxonomy" id="470028"/>
    <lineage>
        <taxon>Bacteria</taxon>
        <taxon>Pseudomonadati</taxon>
        <taxon>Pseudomonadota</taxon>
        <taxon>Alphaproteobacteria</taxon>
        <taxon>Hyphomicrobiales</taxon>
        <taxon>Devosiaceae</taxon>
        <taxon>Devosia</taxon>
    </lineage>
</organism>
<keyword evidence="4" id="KW-1185">Reference proteome</keyword>
<evidence type="ECO:0000313" key="4">
    <source>
        <dbReference type="Proteomes" id="UP001161406"/>
    </source>
</evidence>
<dbReference type="PANTHER" id="PTHR35458:SF2">
    <property type="entry name" value="SLR0755 PROTEIN"/>
    <property type="match status" value="1"/>
</dbReference>
<reference evidence="3" key="1">
    <citation type="journal article" date="2014" name="Int. J. Syst. Evol. Microbiol.">
        <title>Complete genome of a new Firmicutes species belonging to the dominant human colonic microbiota ('Ruminococcus bicirculans') reveals two chromosomes and a selective capacity to utilize plant glucans.</title>
        <authorList>
            <consortium name="NISC Comparative Sequencing Program"/>
            <person name="Wegmann U."/>
            <person name="Louis P."/>
            <person name="Goesmann A."/>
            <person name="Henrissat B."/>
            <person name="Duncan S.H."/>
            <person name="Flint H.J."/>
        </authorList>
    </citation>
    <scope>NUCLEOTIDE SEQUENCE</scope>
    <source>
        <strain evidence="3">NBRC 103855</strain>
    </source>
</reference>
<gene>
    <name evidence="3" type="ORF">GCM10007913_19450</name>
</gene>
<dbReference type="Gene3D" id="3.40.50.1010">
    <property type="entry name" value="5'-nuclease"/>
    <property type="match status" value="1"/>
</dbReference>
<evidence type="ECO:0000259" key="2">
    <source>
        <dbReference type="Pfam" id="PF01936"/>
    </source>
</evidence>
<protein>
    <submittedName>
        <fullName evidence="3">NYN domain-containing protein</fullName>
    </submittedName>
</protein>
<feature type="compositionally biased region" description="Low complexity" evidence="1">
    <location>
        <begin position="180"/>
        <end position="193"/>
    </location>
</feature>
<dbReference type="PANTHER" id="PTHR35458">
    <property type="entry name" value="SLR0755 PROTEIN"/>
    <property type="match status" value="1"/>
</dbReference>
<dbReference type="Proteomes" id="UP001161406">
    <property type="component" value="Unassembled WGS sequence"/>
</dbReference>
<proteinExistence type="predicted"/>
<dbReference type="EMBL" id="BSNG01000001">
    <property type="protein sequence ID" value="GLQ10013.1"/>
    <property type="molecule type" value="Genomic_DNA"/>
</dbReference>
<dbReference type="InterPro" id="IPR047140">
    <property type="entry name" value="LabA"/>
</dbReference>
<dbReference type="RefSeq" id="WP_284390259.1">
    <property type="nucleotide sequence ID" value="NZ_BSNG01000001.1"/>
</dbReference>
<comment type="caution">
    <text evidence="3">The sequence shown here is derived from an EMBL/GenBank/DDBJ whole genome shotgun (WGS) entry which is preliminary data.</text>
</comment>
<feature type="domain" description="NYN" evidence="2">
    <location>
        <begin position="8"/>
        <end position="164"/>
    </location>
</feature>
<dbReference type="Pfam" id="PF01936">
    <property type="entry name" value="NYN"/>
    <property type="match status" value="1"/>
</dbReference>
<dbReference type="CDD" id="cd10911">
    <property type="entry name" value="PIN_LabA"/>
    <property type="match status" value="1"/>
</dbReference>
<evidence type="ECO:0000256" key="1">
    <source>
        <dbReference type="SAM" id="MobiDB-lite"/>
    </source>
</evidence>
<sequence>MPIDPREKIVLFIDGANLYATSKAVGVDIDYRRLLAEFSSKAYLLRANYYTALVEDQEYSSIRPLIDWLDYNGFTVVTKPAKEFTDAAGRRKIKGNMDIELCVDALELAPYYDHMVLFSGDGDFTALVAALQRKGKRVTVVSTLTTSTPMISDDLRRQADFFLDVAELAKTVGRPPSTRPAVTPVVEAPAEEE</sequence>
<reference evidence="3" key="2">
    <citation type="submission" date="2023-01" db="EMBL/GenBank/DDBJ databases">
        <title>Draft genome sequence of Devosia yakushimensis strain NBRC 103855.</title>
        <authorList>
            <person name="Sun Q."/>
            <person name="Mori K."/>
        </authorList>
    </citation>
    <scope>NUCLEOTIDE SEQUENCE</scope>
    <source>
        <strain evidence="3">NBRC 103855</strain>
    </source>
</reference>